<dbReference type="EMBL" id="CAJOBC010000655">
    <property type="protein sequence ID" value="CAF3612056.1"/>
    <property type="molecule type" value="Genomic_DNA"/>
</dbReference>
<dbReference type="Proteomes" id="UP000681722">
    <property type="component" value="Unassembled WGS sequence"/>
</dbReference>
<sequence>MFRNVTGTNTAIQTQSNVSIGKSPITVKDTKADEISRDYTEIRDKWMNEKETLVQKLENLETRGCSSNEISHIKSMIECLNELIENGELPNKYYGIAKELKSSIPRPEQFQVVPKKHLGPSLNLPRHPSSTTSFSKSEKSAMQAENLHQFAQHAEEPETPHPLYTYAPVIDSANHQMEEYHHPSMKLKKQSYQQNLQNRIQKIEPSHKEKKTRENAQEKAEEAAPSMNTEGIFFYMVKDNFQGETDTETTENETEHSE</sequence>
<feature type="region of interest" description="Disordered" evidence="1">
    <location>
        <begin position="239"/>
        <end position="258"/>
    </location>
</feature>
<dbReference type="OrthoDB" id="9999080at2759"/>
<proteinExistence type="predicted"/>
<name>A0A813UBF1_9BILA</name>
<protein>
    <submittedName>
        <fullName evidence="2">Uncharacterized protein</fullName>
    </submittedName>
</protein>
<organism evidence="2 4">
    <name type="scientific">Didymodactylos carnosus</name>
    <dbReference type="NCBI Taxonomy" id="1234261"/>
    <lineage>
        <taxon>Eukaryota</taxon>
        <taxon>Metazoa</taxon>
        <taxon>Spiralia</taxon>
        <taxon>Gnathifera</taxon>
        <taxon>Rotifera</taxon>
        <taxon>Eurotatoria</taxon>
        <taxon>Bdelloidea</taxon>
        <taxon>Philodinida</taxon>
        <taxon>Philodinidae</taxon>
        <taxon>Didymodactylos</taxon>
    </lineage>
</organism>
<feature type="region of interest" description="Disordered" evidence="1">
    <location>
        <begin position="201"/>
        <end position="228"/>
    </location>
</feature>
<reference evidence="2" key="1">
    <citation type="submission" date="2021-02" db="EMBL/GenBank/DDBJ databases">
        <authorList>
            <person name="Nowell W R."/>
        </authorList>
    </citation>
    <scope>NUCLEOTIDE SEQUENCE</scope>
</reference>
<keyword evidence="4" id="KW-1185">Reference proteome</keyword>
<gene>
    <name evidence="2" type="ORF">GPM918_LOCUS4766</name>
    <name evidence="3" type="ORF">SRO942_LOCUS4767</name>
</gene>
<feature type="compositionally biased region" description="Basic and acidic residues" evidence="1">
    <location>
        <begin position="201"/>
        <end position="222"/>
    </location>
</feature>
<dbReference type="Proteomes" id="UP000663829">
    <property type="component" value="Unassembled WGS sequence"/>
</dbReference>
<evidence type="ECO:0000313" key="4">
    <source>
        <dbReference type="Proteomes" id="UP000663829"/>
    </source>
</evidence>
<evidence type="ECO:0000256" key="1">
    <source>
        <dbReference type="SAM" id="MobiDB-lite"/>
    </source>
</evidence>
<dbReference type="AlphaFoldDB" id="A0A813UBF1"/>
<evidence type="ECO:0000313" key="3">
    <source>
        <dbReference type="EMBL" id="CAF3612056.1"/>
    </source>
</evidence>
<dbReference type="EMBL" id="CAJNOQ010000655">
    <property type="protein sequence ID" value="CAF0825335.1"/>
    <property type="molecule type" value="Genomic_DNA"/>
</dbReference>
<comment type="caution">
    <text evidence="2">The sequence shown here is derived from an EMBL/GenBank/DDBJ whole genome shotgun (WGS) entry which is preliminary data.</text>
</comment>
<evidence type="ECO:0000313" key="2">
    <source>
        <dbReference type="EMBL" id="CAF0825335.1"/>
    </source>
</evidence>
<accession>A0A813UBF1</accession>